<gene>
    <name evidence="9" type="ORF">BDA99DRAFT_417300</name>
</gene>
<dbReference type="GO" id="GO:0005634">
    <property type="term" value="C:nucleus"/>
    <property type="evidence" value="ECO:0007669"/>
    <property type="project" value="UniProtKB-SubCell"/>
</dbReference>
<evidence type="ECO:0000256" key="3">
    <source>
        <dbReference type="ARBA" id="ARBA00023155"/>
    </source>
</evidence>
<dbReference type="Gene3D" id="1.10.10.60">
    <property type="entry name" value="Homeodomain-like"/>
    <property type="match status" value="1"/>
</dbReference>
<reference evidence="9" key="2">
    <citation type="submission" date="2023-02" db="EMBL/GenBank/DDBJ databases">
        <authorList>
            <consortium name="DOE Joint Genome Institute"/>
            <person name="Mondo S.J."/>
            <person name="Chang Y."/>
            <person name="Wang Y."/>
            <person name="Ahrendt S."/>
            <person name="Andreopoulos W."/>
            <person name="Barry K."/>
            <person name="Beard J."/>
            <person name="Benny G.L."/>
            <person name="Blankenship S."/>
            <person name="Bonito G."/>
            <person name="Cuomo C."/>
            <person name="Desiro A."/>
            <person name="Gervers K.A."/>
            <person name="Hundley H."/>
            <person name="Kuo A."/>
            <person name="LaButti K."/>
            <person name="Lang B.F."/>
            <person name="Lipzen A."/>
            <person name="O'Donnell K."/>
            <person name="Pangilinan J."/>
            <person name="Reynolds N."/>
            <person name="Sandor L."/>
            <person name="Smith M.W."/>
            <person name="Tsang A."/>
            <person name="Grigoriev I.V."/>
            <person name="Stajich J.E."/>
            <person name="Spatafora J.W."/>
        </authorList>
    </citation>
    <scope>NUCLEOTIDE SEQUENCE</scope>
    <source>
        <strain evidence="9">RSA 2281</strain>
    </source>
</reference>
<dbReference type="PANTHER" id="PTHR46123:SF4">
    <property type="entry name" value="MIX-TYPE HOMEOBOX GENE 1-RELATED"/>
    <property type="match status" value="1"/>
</dbReference>
<feature type="region of interest" description="Disordered" evidence="7">
    <location>
        <begin position="95"/>
        <end position="120"/>
    </location>
</feature>
<dbReference type="InterPro" id="IPR009057">
    <property type="entry name" value="Homeodomain-like_sf"/>
</dbReference>
<keyword evidence="4 5" id="KW-0539">Nucleus</keyword>
<protein>
    <recommendedName>
        <fullName evidence="8">Homeobox domain-containing protein</fullName>
    </recommendedName>
</protein>
<dbReference type="EMBL" id="JAIXMP010000001">
    <property type="protein sequence ID" value="KAI9278561.1"/>
    <property type="molecule type" value="Genomic_DNA"/>
</dbReference>
<dbReference type="AlphaFoldDB" id="A0AAD5KC83"/>
<keyword evidence="10" id="KW-1185">Reference proteome</keyword>
<feature type="non-terminal residue" evidence="9">
    <location>
        <position position="1"/>
    </location>
</feature>
<evidence type="ECO:0000313" key="10">
    <source>
        <dbReference type="Proteomes" id="UP001209540"/>
    </source>
</evidence>
<dbReference type="Proteomes" id="UP001209540">
    <property type="component" value="Unassembled WGS sequence"/>
</dbReference>
<keyword evidence="2 5" id="KW-0238">DNA-binding</keyword>
<evidence type="ECO:0000256" key="5">
    <source>
        <dbReference type="PROSITE-ProRule" id="PRU00108"/>
    </source>
</evidence>
<comment type="subcellular location">
    <subcellularLocation>
        <location evidence="1 5 6">Nucleus</location>
    </subcellularLocation>
</comment>
<dbReference type="GO" id="GO:0000981">
    <property type="term" value="F:DNA-binding transcription factor activity, RNA polymerase II-specific"/>
    <property type="evidence" value="ECO:0007669"/>
    <property type="project" value="InterPro"/>
</dbReference>
<reference evidence="9" key="1">
    <citation type="journal article" date="2022" name="IScience">
        <title>Evolution of zygomycete secretomes and the origins of terrestrial fungal ecologies.</title>
        <authorList>
            <person name="Chang Y."/>
            <person name="Wang Y."/>
            <person name="Mondo S."/>
            <person name="Ahrendt S."/>
            <person name="Andreopoulos W."/>
            <person name="Barry K."/>
            <person name="Beard J."/>
            <person name="Benny G.L."/>
            <person name="Blankenship S."/>
            <person name="Bonito G."/>
            <person name="Cuomo C."/>
            <person name="Desiro A."/>
            <person name="Gervers K.A."/>
            <person name="Hundley H."/>
            <person name="Kuo A."/>
            <person name="LaButti K."/>
            <person name="Lang B.F."/>
            <person name="Lipzen A."/>
            <person name="O'Donnell K."/>
            <person name="Pangilinan J."/>
            <person name="Reynolds N."/>
            <person name="Sandor L."/>
            <person name="Smith M.E."/>
            <person name="Tsang A."/>
            <person name="Grigoriev I.V."/>
            <person name="Stajich J.E."/>
            <person name="Spatafora J.W."/>
        </authorList>
    </citation>
    <scope>NUCLEOTIDE SEQUENCE</scope>
    <source>
        <strain evidence="9">RSA 2281</strain>
    </source>
</reference>
<dbReference type="GO" id="GO:0000977">
    <property type="term" value="F:RNA polymerase II transcription regulatory region sequence-specific DNA binding"/>
    <property type="evidence" value="ECO:0007669"/>
    <property type="project" value="TreeGrafter"/>
</dbReference>
<evidence type="ECO:0000256" key="7">
    <source>
        <dbReference type="SAM" id="MobiDB-lite"/>
    </source>
</evidence>
<evidence type="ECO:0000256" key="6">
    <source>
        <dbReference type="RuleBase" id="RU000682"/>
    </source>
</evidence>
<dbReference type="Pfam" id="PF00046">
    <property type="entry name" value="Homeodomain"/>
    <property type="match status" value="1"/>
</dbReference>
<evidence type="ECO:0000313" key="9">
    <source>
        <dbReference type="EMBL" id="KAI9278561.1"/>
    </source>
</evidence>
<dbReference type="SMART" id="SM00389">
    <property type="entry name" value="HOX"/>
    <property type="match status" value="1"/>
</dbReference>
<evidence type="ECO:0000256" key="2">
    <source>
        <dbReference type="ARBA" id="ARBA00023125"/>
    </source>
</evidence>
<sequence length="344" mass="39031">TRKRTHLKPNQLTILQNSFTVNPLPDAGVRSQLAHDLGVSERTIQIWFQNRRAKARKLESLSNSLSAAAQATRSHHQPRYQPTFRTMMTPERFEELKQQPTQTRRHHGNRPRSSSKPEKVVLVEDDEDETNEGLHGTNPPTIEIRAMSEGIQLKQQHSSLSEQGSLQQPVQLQQQQTSIPLLNIRTLRIGTWSRFACQQPTSTTSWDLKCFVDPTNKQMTWQVLAEGHLFRIQIPMEGISQIRLVQEGQLEIELDSPQQNCCFAMFNHAHQEWIRCGDFSEDKQASHEKIHVLLGNHDALQQALLDLAALAPELTAKMVLTPLPLMVDDIASSCSPSVTPEPFL</sequence>
<dbReference type="PANTHER" id="PTHR46123">
    <property type="entry name" value="MIX-TYPE HOMEOBOX GENE 1-RELATED"/>
    <property type="match status" value="1"/>
</dbReference>
<feature type="DNA-binding region" description="Homeobox" evidence="5">
    <location>
        <begin position="3"/>
        <end position="59"/>
    </location>
</feature>
<evidence type="ECO:0000256" key="1">
    <source>
        <dbReference type="ARBA" id="ARBA00004123"/>
    </source>
</evidence>
<keyword evidence="3 5" id="KW-0371">Homeobox</keyword>
<dbReference type="InterPro" id="IPR051306">
    <property type="entry name" value="Homeobox_regulator"/>
</dbReference>
<evidence type="ECO:0000259" key="8">
    <source>
        <dbReference type="PROSITE" id="PS50071"/>
    </source>
</evidence>
<dbReference type="SUPFAM" id="SSF46689">
    <property type="entry name" value="Homeodomain-like"/>
    <property type="match status" value="1"/>
</dbReference>
<accession>A0AAD5KC83</accession>
<feature type="domain" description="Homeobox" evidence="8">
    <location>
        <begin position="1"/>
        <end position="58"/>
    </location>
</feature>
<proteinExistence type="predicted"/>
<comment type="caution">
    <text evidence="9">The sequence shown here is derived from an EMBL/GenBank/DDBJ whole genome shotgun (WGS) entry which is preliminary data.</text>
</comment>
<dbReference type="PROSITE" id="PS00027">
    <property type="entry name" value="HOMEOBOX_1"/>
    <property type="match status" value="1"/>
</dbReference>
<dbReference type="InterPro" id="IPR001356">
    <property type="entry name" value="HD"/>
</dbReference>
<feature type="non-terminal residue" evidence="9">
    <location>
        <position position="344"/>
    </location>
</feature>
<dbReference type="PROSITE" id="PS50071">
    <property type="entry name" value="HOMEOBOX_2"/>
    <property type="match status" value="1"/>
</dbReference>
<dbReference type="CDD" id="cd00086">
    <property type="entry name" value="homeodomain"/>
    <property type="match status" value="1"/>
</dbReference>
<dbReference type="InterPro" id="IPR017970">
    <property type="entry name" value="Homeobox_CS"/>
</dbReference>
<organism evidence="9 10">
    <name type="scientific">Phascolomyces articulosus</name>
    <dbReference type="NCBI Taxonomy" id="60185"/>
    <lineage>
        <taxon>Eukaryota</taxon>
        <taxon>Fungi</taxon>
        <taxon>Fungi incertae sedis</taxon>
        <taxon>Mucoromycota</taxon>
        <taxon>Mucoromycotina</taxon>
        <taxon>Mucoromycetes</taxon>
        <taxon>Mucorales</taxon>
        <taxon>Lichtheimiaceae</taxon>
        <taxon>Phascolomyces</taxon>
    </lineage>
</organism>
<name>A0AAD5KC83_9FUNG</name>
<evidence type="ECO:0000256" key="4">
    <source>
        <dbReference type="ARBA" id="ARBA00023242"/>
    </source>
</evidence>